<dbReference type="RefSeq" id="WP_127887305.1">
    <property type="nucleotide sequence ID" value="NZ_CP028137.1"/>
</dbReference>
<gene>
    <name evidence="4" type="ORF">C1I64_11595</name>
</gene>
<evidence type="ECO:0000259" key="3">
    <source>
        <dbReference type="Pfam" id="PF10145"/>
    </source>
</evidence>
<protein>
    <recommendedName>
        <fullName evidence="3">Phage tail tape measure protein domain-containing protein</fullName>
    </recommendedName>
</protein>
<sequence length="929" mass="96912">MKAAELEVLFTANTDDVAKAEKDVKSAGQRIEKQKTTAKVDANAKPALEGMESVETAAKKLVSQKTVATIDANIEKAAKATDSVKERLDYLRSVETDLDVKADISRAEANLQRMQRNLDALRSARTKVEIDADTSSADKAIGDLADTVGDAGDDAGSKFSGSVISALATIPIAGAVVGVGVAIGQALADGVRDGLQQEVSRDRLQALTGITEAEAAAIGRTSSEAYANGFGDSIEQNMNTARLGLQFDLIDPQATNRDSQKVIEGIAGIADVLEEDVQPVAKTVTQLLRTGLAASAQDAFDILATGAREGVNLGEDLLDTLGEYGSTFAALGFTGGQTLGILNQGLKAGAPNTDFFADSLRELGIRLRDGDDATSGFVEQLGLVPSELQAAFVNGGPEAGAALDELFDKLRDTDPLTQNAVAVGLLGTQYEDLQFDLSTIDLSNAEEQLNGVQGSAQRMFDTLASNDASKIEGALRSIEVAGDAVKGALAGAFGDGLGQLATFVTENRGPVLQFLSDLIDGGIDFGQAIIESVAGGTEALGEFVSGAGVDILKSIGQVMYFLGHDTSGLEEVITDMESFDEKTSSVADNVRQLSGNLEDGRDQFHDFFDPQIDIATLSDTTLALASAVDTVGVSVETGAPLVDAYTRATDGSVQANAALEGQIRASIGALGEQIGAAAATGESQSALRGRFDEGTAALVNQLTQMGLTEQEARDLIATYGAVPSLVETAVTADTSQAYAATDAYLRYVNSRSATITVNATNPNIGFGLGDGRANGGAIYGPGGPRDDKAGLFRLSNGEHVLDSEDVRRMGGQAAVYRFRQMLDSGGFQGFADGGQVAVPASTWQVGGSSPAVLERTIVERRMTQQTAAPAAPAAQLVPNDRPILMDGRIFGVLREQANGDASIIVNEALQRYQQNARRGSWNALSMNGL</sequence>
<organism evidence="4 5">
    <name type="scientific">Rathayibacter festucae DSM 15932</name>
    <dbReference type="NCBI Taxonomy" id="1328866"/>
    <lineage>
        <taxon>Bacteria</taxon>
        <taxon>Bacillati</taxon>
        <taxon>Actinomycetota</taxon>
        <taxon>Actinomycetes</taxon>
        <taxon>Micrococcales</taxon>
        <taxon>Microbacteriaceae</taxon>
        <taxon>Rathayibacter</taxon>
    </lineage>
</organism>
<evidence type="ECO:0000313" key="4">
    <source>
        <dbReference type="EMBL" id="AZZ52620.1"/>
    </source>
</evidence>
<dbReference type="EMBL" id="CP028137">
    <property type="protein sequence ID" value="AZZ52620.1"/>
    <property type="molecule type" value="Genomic_DNA"/>
</dbReference>
<dbReference type="InterPro" id="IPR010090">
    <property type="entry name" value="Phage_tape_meas"/>
</dbReference>
<evidence type="ECO:0000313" key="5">
    <source>
        <dbReference type="Proteomes" id="UP000285317"/>
    </source>
</evidence>
<feature type="coiled-coil region" evidence="2">
    <location>
        <begin position="104"/>
        <end position="131"/>
    </location>
</feature>
<evidence type="ECO:0000256" key="2">
    <source>
        <dbReference type="SAM" id="Coils"/>
    </source>
</evidence>
<dbReference type="AlphaFoldDB" id="A0A3Q9UX77"/>
<dbReference type="KEGG" id="rfs:C1I64_11595"/>
<keyword evidence="1" id="KW-1188">Viral release from host cell</keyword>
<dbReference type="Pfam" id="PF10145">
    <property type="entry name" value="PhageMin_Tail"/>
    <property type="match status" value="1"/>
</dbReference>
<evidence type="ECO:0000256" key="1">
    <source>
        <dbReference type="ARBA" id="ARBA00022612"/>
    </source>
</evidence>
<dbReference type="PANTHER" id="PTHR37813">
    <property type="entry name" value="FELS-2 PROPHAGE PROTEIN"/>
    <property type="match status" value="1"/>
</dbReference>
<feature type="domain" description="Phage tail tape measure protein" evidence="3">
    <location>
        <begin position="256"/>
        <end position="427"/>
    </location>
</feature>
<accession>A0A3Q9UX77</accession>
<proteinExistence type="predicted"/>
<dbReference type="PANTHER" id="PTHR37813:SF1">
    <property type="entry name" value="FELS-2 PROPHAGE PROTEIN"/>
    <property type="match status" value="1"/>
</dbReference>
<keyword evidence="2" id="KW-0175">Coiled coil</keyword>
<reference evidence="4 5" key="1">
    <citation type="submission" date="2018-03" db="EMBL/GenBank/DDBJ databases">
        <title>Bacteriophage NCPPB3778 and a type I-E CRISPR drive the evolution of the US Biological Select Agent, Rathayibacter toxicus.</title>
        <authorList>
            <person name="Davis E.W.II."/>
            <person name="Tabima J.F."/>
            <person name="Weisberg A.J."/>
            <person name="Dantas Lopes L."/>
            <person name="Wiseman M.S."/>
            <person name="Wiseman M.S."/>
            <person name="Pupko T."/>
            <person name="Belcher M.S."/>
            <person name="Sechler A.J."/>
            <person name="Tancos M.A."/>
            <person name="Schroeder B.K."/>
            <person name="Murray T.D."/>
            <person name="Luster D.G."/>
            <person name="Schneider W.L."/>
            <person name="Rogers E."/>
            <person name="Andreote F.D."/>
            <person name="Grunwald N.J."/>
            <person name="Putnam M.L."/>
            <person name="Chang J.H."/>
        </authorList>
    </citation>
    <scope>NUCLEOTIDE SEQUENCE [LARGE SCALE GENOMIC DNA]</scope>
    <source>
        <strain evidence="4 5">DSM 15932</strain>
    </source>
</reference>
<dbReference type="Proteomes" id="UP000285317">
    <property type="component" value="Chromosome"/>
</dbReference>
<name>A0A3Q9UX77_9MICO</name>